<dbReference type="InterPro" id="IPR002563">
    <property type="entry name" value="Flavin_Rdtase-like_dom"/>
</dbReference>
<organism evidence="3 4">
    <name type="scientific">Arthrobacter yangruifuii</name>
    <dbReference type="NCBI Taxonomy" id="2606616"/>
    <lineage>
        <taxon>Bacteria</taxon>
        <taxon>Bacillati</taxon>
        <taxon>Actinomycetota</taxon>
        <taxon>Actinomycetes</taxon>
        <taxon>Micrococcales</taxon>
        <taxon>Micrococcaceae</taxon>
        <taxon>Arthrobacter</taxon>
    </lineage>
</organism>
<dbReference type="PANTHER" id="PTHR30466:SF1">
    <property type="entry name" value="FMN REDUCTASE (NADH) RUTF"/>
    <property type="match status" value="1"/>
</dbReference>
<evidence type="ECO:0000313" key="4">
    <source>
        <dbReference type="Proteomes" id="UP000326852"/>
    </source>
</evidence>
<proteinExistence type="predicted"/>
<dbReference type="GO" id="GO:0042602">
    <property type="term" value="F:riboflavin reductase (NADPH) activity"/>
    <property type="evidence" value="ECO:0007669"/>
    <property type="project" value="TreeGrafter"/>
</dbReference>
<name>A0A5N6MR88_9MICC</name>
<feature type="domain" description="Flavin reductase like" evidence="2">
    <location>
        <begin position="20"/>
        <end position="164"/>
    </location>
</feature>
<reference evidence="3 4" key="1">
    <citation type="submission" date="2019-08" db="EMBL/GenBank/DDBJ databases">
        <title>Arthrobacter sp. nov., isolated from plateau pika and Tibetan wild ass.</title>
        <authorList>
            <person name="Ge Y."/>
        </authorList>
    </citation>
    <scope>NUCLEOTIDE SEQUENCE [LARGE SCALE GENOMIC DNA]</scope>
    <source>
        <strain evidence="3 4">785</strain>
    </source>
</reference>
<dbReference type="Proteomes" id="UP000326852">
    <property type="component" value="Unassembled WGS sequence"/>
</dbReference>
<keyword evidence="1" id="KW-0560">Oxidoreductase</keyword>
<protein>
    <submittedName>
        <fullName evidence="3">Flavin reductase</fullName>
    </submittedName>
</protein>
<dbReference type="InterPro" id="IPR050268">
    <property type="entry name" value="NADH-dep_flavin_reductase"/>
</dbReference>
<dbReference type="Pfam" id="PF01613">
    <property type="entry name" value="Flavin_Reduct"/>
    <property type="match status" value="1"/>
</dbReference>
<evidence type="ECO:0000259" key="2">
    <source>
        <dbReference type="SMART" id="SM00903"/>
    </source>
</evidence>
<dbReference type="AlphaFoldDB" id="A0A5N6MR88"/>
<gene>
    <name evidence="3" type="ORF">GD627_00850</name>
</gene>
<dbReference type="PANTHER" id="PTHR30466">
    <property type="entry name" value="FLAVIN REDUCTASE"/>
    <property type="match status" value="1"/>
</dbReference>
<dbReference type="GO" id="GO:0006208">
    <property type="term" value="P:pyrimidine nucleobase catabolic process"/>
    <property type="evidence" value="ECO:0007669"/>
    <property type="project" value="TreeGrafter"/>
</dbReference>
<accession>A0A5N6MR88</accession>
<dbReference type="SUPFAM" id="SSF50475">
    <property type="entry name" value="FMN-binding split barrel"/>
    <property type="match status" value="1"/>
</dbReference>
<sequence>MTRNTALCERKITDDFKDAFRAHPAGVAIITTDDGSGPVGLTASSVSSVSAEPPILSFSLASTHGTAGVIARAETVVVHLLGADNAGLAALFARQGADRFGSTPSRTLPGGEPLLEEAPVALRCRIDGRIPVGGSILIAATVLEVLPGGTDQEPLVYHNRTYHRLGGHSVLGQAGQVASGGPAAHRE</sequence>
<dbReference type="SMART" id="SM00903">
    <property type="entry name" value="Flavin_Reduct"/>
    <property type="match status" value="1"/>
</dbReference>
<dbReference type="InterPro" id="IPR012349">
    <property type="entry name" value="Split_barrel_FMN-bd"/>
</dbReference>
<dbReference type="GO" id="GO:0010181">
    <property type="term" value="F:FMN binding"/>
    <property type="evidence" value="ECO:0007669"/>
    <property type="project" value="InterPro"/>
</dbReference>
<evidence type="ECO:0000256" key="1">
    <source>
        <dbReference type="ARBA" id="ARBA00023002"/>
    </source>
</evidence>
<dbReference type="RefSeq" id="WP_152270978.1">
    <property type="nucleotide sequence ID" value="NZ_VTFX01000001.1"/>
</dbReference>
<dbReference type="Gene3D" id="2.30.110.10">
    <property type="entry name" value="Electron Transport, Fmn-binding Protein, Chain A"/>
    <property type="match status" value="1"/>
</dbReference>
<comment type="caution">
    <text evidence="3">The sequence shown here is derived from an EMBL/GenBank/DDBJ whole genome shotgun (WGS) entry which is preliminary data.</text>
</comment>
<keyword evidence="4" id="KW-1185">Reference proteome</keyword>
<evidence type="ECO:0000313" key="3">
    <source>
        <dbReference type="EMBL" id="KAD4059689.1"/>
    </source>
</evidence>
<dbReference type="EMBL" id="VTFX01000001">
    <property type="protein sequence ID" value="KAD4059689.1"/>
    <property type="molecule type" value="Genomic_DNA"/>
</dbReference>